<evidence type="ECO:0000313" key="2">
    <source>
        <dbReference type="Proteomes" id="UP000011586"/>
    </source>
</evidence>
<gene>
    <name evidence="1" type="ORF">C463_08304</name>
</gene>
<dbReference type="EMBL" id="AOJK01000038">
    <property type="protein sequence ID" value="ELZ44567.1"/>
    <property type="molecule type" value="Genomic_DNA"/>
</dbReference>
<accession>M0ECH5</accession>
<name>M0ECH5_9EURY</name>
<comment type="caution">
    <text evidence="1">The sequence shown here is derived from an EMBL/GenBank/DDBJ whole genome shotgun (WGS) entry which is preliminary data.</text>
</comment>
<dbReference type="Proteomes" id="UP000011586">
    <property type="component" value="Unassembled WGS sequence"/>
</dbReference>
<evidence type="ECO:0000313" key="1">
    <source>
        <dbReference type="EMBL" id="ELZ44567.1"/>
    </source>
</evidence>
<dbReference type="AlphaFoldDB" id="M0ECH5"/>
<organism evidence="1 2">
    <name type="scientific">Halorubrum californiense DSM 19288</name>
    <dbReference type="NCBI Taxonomy" id="1227465"/>
    <lineage>
        <taxon>Archaea</taxon>
        <taxon>Methanobacteriati</taxon>
        <taxon>Methanobacteriota</taxon>
        <taxon>Stenosarchaea group</taxon>
        <taxon>Halobacteria</taxon>
        <taxon>Halobacteriales</taxon>
        <taxon>Haloferacaceae</taxon>
        <taxon>Halorubrum</taxon>
    </lineage>
</organism>
<proteinExistence type="predicted"/>
<keyword evidence="2" id="KW-1185">Reference proteome</keyword>
<sequence length="67" mass="7747">MLSGRLQFLKHLLEFCSRSHAIFDQLASRKLAHAVNISQIRFCHDSDFISAIVVLWVVGRLSYQRNC</sequence>
<reference evidence="1 2" key="1">
    <citation type="journal article" date="2014" name="PLoS Genet.">
        <title>Phylogenetically driven sequencing of extremely halophilic archaea reveals strategies for static and dynamic osmo-response.</title>
        <authorList>
            <person name="Becker E.A."/>
            <person name="Seitzer P.M."/>
            <person name="Tritt A."/>
            <person name="Larsen D."/>
            <person name="Krusor M."/>
            <person name="Yao A.I."/>
            <person name="Wu D."/>
            <person name="Madern D."/>
            <person name="Eisen J.A."/>
            <person name="Darling A.E."/>
            <person name="Facciotti M.T."/>
        </authorList>
    </citation>
    <scope>NUCLEOTIDE SEQUENCE [LARGE SCALE GENOMIC DNA]</scope>
    <source>
        <strain evidence="1 2">DSM 19288</strain>
    </source>
</reference>
<protein>
    <submittedName>
        <fullName evidence="1">Uncharacterized protein</fullName>
    </submittedName>
</protein>